<dbReference type="EMBL" id="AZEE01000029">
    <property type="protein sequence ID" value="KRK97648.1"/>
    <property type="molecule type" value="Genomic_DNA"/>
</dbReference>
<proteinExistence type="predicted"/>
<evidence type="ECO:0000259" key="1">
    <source>
        <dbReference type="Pfam" id="PF01738"/>
    </source>
</evidence>
<dbReference type="Pfam" id="PF01738">
    <property type="entry name" value="DLH"/>
    <property type="match status" value="1"/>
</dbReference>
<evidence type="ECO:0000313" key="2">
    <source>
        <dbReference type="EMBL" id="KRK97648.1"/>
    </source>
</evidence>
<accession>A0A0R1LQ24</accession>
<dbReference type="PATRIC" id="fig|1423776.4.peg.1705"/>
<feature type="domain" description="Dienelactone hydrolase" evidence="1">
    <location>
        <begin position="106"/>
        <end position="160"/>
    </location>
</feature>
<sequence>MTTDTMQATRVQPEDEYYIFDLNPQVHREHVYYRTRYGVEIAADLYFAKDLDLTVKHQALVVGPPFGGVKEQSPGVYANQLAQSSFVVLAFDPAYHGYSGGQPRYSGSPDTYVEDFSAGVDYLGSLDYVDRNQIGALGICASGGFALAAAAQDARIKAVATSVLYDIPHLAGLASGEARIEQLQALSRQRWEDQSVAPKNYPDQPVTSFPDGLDPVTHEFFSFYGFKRGWHPHALRNITAVSNLSFMNFEATRRINEISPRPVMMVTSEEAHSKAFTDETFERLNNPKQLVVLPHGQHVDFYDDLSIIPFDKFVQFFKDHLTKK</sequence>
<name>A0A0R1LQ24_9LACO</name>
<dbReference type="AlphaFoldDB" id="A0A0R1LQ24"/>
<dbReference type="InterPro" id="IPR002925">
    <property type="entry name" value="Dienelactn_hydro"/>
</dbReference>
<organism evidence="2 3">
    <name type="scientific">Secundilactobacillus odoratitofui DSM 19909 = JCM 15043</name>
    <dbReference type="NCBI Taxonomy" id="1423776"/>
    <lineage>
        <taxon>Bacteria</taxon>
        <taxon>Bacillati</taxon>
        <taxon>Bacillota</taxon>
        <taxon>Bacilli</taxon>
        <taxon>Lactobacillales</taxon>
        <taxon>Lactobacillaceae</taxon>
        <taxon>Secundilactobacillus</taxon>
    </lineage>
</organism>
<comment type="caution">
    <text evidence="2">The sequence shown here is derived from an EMBL/GenBank/DDBJ whole genome shotgun (WGS) entry which is preliminary data.</text>
</comment>
<reference evidence="2 3" key="1">
    <citation type="journal article" date="2015" name="Genome Announc.">
        <title>Expanding the biotechnology potential of lactobacilli through comparative genomics of 213 strains and associated genera.</title>
        <authorList>
            <person name="Sun Z."/>
            <person name="Harris H.M."/>
            <person name="McCann A."/>
            <person name="Guo C."/>
            <person name="Argimon S."/>
            <person name="Zhang W."/>
            <person name="Yang X."/>
            <person name="Jeffery I.B."/>
            <person name="Cooney J.C."/>
            <person name="Kagawa T.F."/>
            <person name="Liu W."/>
            <person name="Song Y."/>
            <person name="Salvetti E."/>
            <person name="Wrobel A."/>
            <person name="Rasinkangas P."/>
            <person name="Parkhill J."/>
            <person name="Rea M.C."/>
            <person name="O'Sullivan O."/>
            <person name="Ritari J."/>
            <person name="Douillard F.P."/>
            <person name="Paul Ross R."/>
            <person name="Yang R."/>
            <person name="Briner A.E."/>
            <person name="Felis G.E."/>
            <person name="de Vos W.M."/>
            <person name="Barrangou R."/>
            <person name="Klaenhammer T.R."/>
            <person name="Caufield P.W."/>
            <person name="Cui Y."/>
            <person name="Zhang H."/>
            <person name="O'Toole P.W."/>
        </authorList>
    </citation>
    <scope>NUCLEOTIDE SEQUENCE [LARGE SCALE GENOMIC DNA]</scope>
    <source>
        <strain evidence="2 3">DSM 19909</strain>
    </source>
</reference>
<keyword evidence="3" id="KW-1185">Reference proteome</keyword>
<protein>
    <submittedName>
        <fullName evidence="2">Alpha beta superfamily hydrolase</fullName>
    </submittedName>
</protein>
<dbReference type="Gene3D" id="1.10.10.800">
    <property type="match status" value="1"/>
</dbReference>
<dbReference type="Proteomes" id="UP000051160">
    <property type="component" value="Unassembled WGS sequence"/>
</dbReference>
<dbReference type="PANTHER" id="PTHR47751:SF1">
    <property type="entry name" value="SUPERFAMILY HYDROLASE, PUTATIVE (AFU_ORTHOLOGUE AFUA_2G16580)-RELATED"/>
    <property type="match status" value="1"/>
</dbReference>
<dbReference type="InterPro" id="IPR051411">
    <property type="entry name" value="Polyketide_trans_af380"/>
</dbReference>
<dbReference type="GO" id="GO:0016787">
    <property type="term" value="F:hydrolase activity"/>
    <property type="evidence" value="ECO:0007669"/>
    <property type="project" value="UniProtKB-KW"/>
</dbReference>
<dbReference type="InterPro" id="IPR029058">
    <property type="entry name" value="AB_hydrolase_fold"/>
</dbReference>
<gene>
    <name evidence="2" type="ORF">FD04_GL001684</name>
</gene>
<dbReference type="SUPFAM" id="SSF53474">
    <property type="entry name" value="alpha/beta-Hydrolases"/>
    <property type="match status" value="1"/>
</dbReference>
<dbReference type="Gene3D" id="3.40.50.1820">
    <property type="entry name" value="alpha/beta hydrolase"/>
    <property type="match status" value="1"/>
</dbReference>
<dbReference type="RefSeq" id="WP_082603206.1">
    <property type="nucleotide sequence ID" value="NZ_AZEE01000029.1"/>
</dbReference>
<evidence type="ECO:0000313" key="3">
    <source>
        <dbReference type="Proteomes" id="UP000051160"/>
    </source>
</evidence>
<dbReference type="STRING" id="1423776.FD04_GL001684"/>
<keyword evidence="2" id="KW-0378">Hydrolase</keyword>
<dbReference type="PANTHER" id="PTHR47751">
    <property type="entry name" value="SUPERFAMILY HYDROLASE, PUTATIVE (AFU_ORTHOLOGUE AFUA_2G16580)-RELATED"/>
    <property type="match status" value="1"/>
</dbReference>